<organism evidence="1 2">
    <name type="scientific">Agromyces mariniharenae</name>
    <dbReference type="NCBI Taxonomy" id="2604423"/>
    <lineage>
        <taxon>Bacteria</taxon>
        <taxon>Bacillati</taxon>
        <taxon>Actinomycetota</taxon>
        <taxon>Actinomycetes</taxon>
        <taxon>Micrococcales</taxon>
        <taxon>Microbacteriaceae</taxon>
        <taxon>Agromyces</taxon>
    </lineage>
</organism>
<dbReference type="RefSeq" id="WP_148734327.1">
    <property type="nucleotide sequence ID" value="NZ_VSSB01000002.1"/>
</dbReference>
<dbReference type="AlphaFoldDB" id="A0A5S4V7Z2"/>
<proteinExistence type="predicted"/>
<name>A0A5S4V7Z2_9MICO</name>
<evidence type="ECO:0000313" key="1">
    <source>
        <dbReference type="EMBL" id="TYL50225.1"/>
    </source>
</evidence>
<keyword evidence="2" id="KW-1185">Reference proteome</keyword>
<sequence length="179" mass="19231">MSTPVGSNAEGVGDDAVRAATGRDRAEWFALLDEAGAATWTHKDVAGWLVREHGVDGWWAQGITVGFEQARGIRRPGQRQDGTFEASVSRTVDLAPTDALRALAAVVTLQLDVDPLALNLTAKHPTARFPLEGGEYVLATVSPVADGRSSIGLTWGRMPDGTRLTEVKARMREWLRAVG</sequence>
<reference evidence="1 2" key="1">
    <citation type="submission" date="2019-08" db="EMBL/GenBank/DDBJ databases">
        <authorList>
            <person name="Hu J."/>
        </authorList>
    </citation>
    <scope>NUCLEOTIDE SEQUENCE [LARGE SCALE GENOMIC DNA]</scope>
    <source>
        <strain evidence="1 2">NEAU-184</strain>
    </source>
</reference>
<protein>
    <recommendedName>
        <fullName evidence="3">DUF4287 domain-containing protein</fullName>
    </recommendedName>
</protein>
<dbReference type="InterPro" id="IPR025629">
    <property type="entry name" value="DUF4287"/>
</dbReference>
<evidence type="ECO:0008006" key="3">
    <source>
        <dbReference type="Google" id="ProtNLM"/>
    </source>
</evidence>
<dbReference type="Proteomes" id="UP000325243">
    <property type="component" value="Unassembled WGS sequence"/>
</dbReference>
<accession>A0A5S4V7Z2</accession>
<dbReference type="EMBL" id="VSSB01000002">
    <property type="protein sequence ID" value="TYL50225.1"/>
    <property type="molecule type" value="Genomic_DNA"/>
</dbReference>
<evidence type="ECO:0000313" key="2">
    <source>
        <dbReference type="Proteomes" id="UP000325243"/>
    </source>
</evidence>
<comment type="caution">
    <text evidence="1">The sequence shown here is derived from an EMBL/GenBank/DDBJ whole genome shotgun (WGS) entry which is preliminary data.</text>
</comment>
<gene>
    <name evidence="1" type="ORF">FYC51_13415</name>
</gene>
<dbReference type="Pfam" id="PF14117">
    <property type="entry name" value="DUF4287"/>
    <property type="match status" value="1"/>
</dbReference>